<feature type="signal peptide" evidence="3">
    <location>
        <begin position="1"/>
        <end position="16"/>
    </location>
</feature>
<dbReference type="InterPro" id="IPR001314">
    <property type="entry name" value="Peptidase_S1A"/>
</dbReference>
<dbReference type="SUPFAM" id="SSF50494">
    <property type="entry name" value="Trypsin-like serine proteases"/>
    <property type="match status" value="1"/>
</dbReference>
<evidence type="ECO:0000313" key="5">
    <source>
        <dbReference type="EMBL" id="KAH0818075.1"/>
    </source>
</evidence>
<accession>A0A8J6LE91</accession>
<keyword evidence="2" id="KW-0645">Protease</keyword>
<evidence type="ECO:0000256" key="1">
    <source>
        <dbReference type="ARBA" id="ARBA00023157"/>
    </source>
</evidence>
<comment type="caution">
    <text evidence="5">The sequence shown here is derived from an EMBL/GenBank/DDBJ whole genome shotgun (WGS) entry which is preliminary data.</text>
</comment>
<dbReference type="PROSITE" id="PS00135">
    <property type="entry name" value="TRYPSIN_SER"/>
    <property type="match status" value="1"/>
</dbReference>
<protein>
    <recommendedName>
        <fullName evidence="4">Peptidase S1 domain-containing protein</fullName>
    </recommendedName>
</protein>
<dbReference type="InterPro" id="IPR051333">
    <property type="entry name" value="CLIP_Serine_Protease"/>
</dbReference>
<keyword evidence="2" id="KW-0378">Hydrolase</keyword>
<dbReference type="InterPro" id="IPR001254">
    <property type="entry name" value="Trypsin_dom"/>
</dbReference>
<reference evidence="5" key="2">
    <citation type="submission" date="2021-08" db="EMBL/GenBank/DDBJ databases">
        <authorList>
            <person name="Eriksson T."/>
        </authorList>
    </citation>
    <scope>NUCLEOTIDE SEQUENCE</scope>
    <source>
        <strain evidence="5">Stoneville</strain>
        <tissue evidence="5">Whole head</tissue>
    </source>
</reference>
<dbReference type="CDD" id="cd00190">
    <property type="entry name" value="Tryp_SPc"/>
    <property type="match status" value="1"/>
</dbReference>
<dbReference type="Gene3D" id="2.40.10.10">
    <property type="entry name" value="Trypsin-like serine proteases"/>
    <property type="match status" value="2"/>
</dbReference>
<keyword evidence="1" id="KW-1015">Disulfide bond</keyword>
<dbReference type="PRINTS" id="PR00722">
    <property type="entry name" value="CHYMOTRYPSIN"/>
</dbReference>
<dbReference type="Pfam" id="PF00089">
    <property type="entry name" value="Trypsin"/>
    <property type="match status" value="1"/>
</dbReference>
<dbReference type="PANTHER" id="PTHR24260">
    <property type="match status" value="1"/>
</dbReference>
<name>A0A8J6LE91_TENMO</name>
<gene>
    <name evidence="5" type="ORF">GEV33_004717</name>
</gene>
<dbReference type="PROSITE" id="PS00134">
    <property type="entry name" value="TRYPSIN_HIS"/>
    <property type="match status" value="1"/>
</dbReference>
<keyword evidence="3" id="KW-0732">Signal</keyword>
<feature type="chain" id="PRO_5035284918" description="Peptidase S1 domain-containing protein" evidence="3">
    <location>
        <begin position="17"/>
        <end position="275"/>
    </location>
</feature>
<dbReference type="PANTHER" id="PTHR24260:SF136">
    <property type="entry name" value="GH08193P-RELATED"/>
    <property type="match status" value="1"/>
</dbReference>
<dbReference type="PROSITE" id="PS50240">
    <property type="entry name" value="TRYPSIN_DOM"/>
    <property type="match status" value="1"/>
</dbReference>
<keyword evidence="2" id="KW-0720">Serine protease</keyword>
<sequence length="275" mass="30045">MKFSVLICVVLSSVWATPPGQGKHVEKILPNDRHMGIRIIGGDIARAGQFPFAAAIQVKTSDSTFFCGGALIDTQWILTAAHCVQNAIEFTIIVGSATLTGDDPNRLTITTHEYYLHDEFNSTTLENDIGLIRLLARIQFSDYIGKIHLPIESYGPNVAVTAIGWGQVNDTLLAPVDHLNCVKLETISNDNCRIFYGMQITDDMICVNGQYNEGTCTGDSGGPLIYFLNAQHPIHVGVSSFISGHGCESVEPSGYTRTYPYLDWISSVTESVIND</sequence>
<proteinExistence type="predicted"/>
<reference evidence="5" key="1">
    <citation type="journal article" date="2020" name="J Insects Food Feed">
        <title>The yellow mealworm (Tenebrio molitor) genome: a resource for the emerging insects as food and feed industry.</title>
        <authorList>
            <person name="Eriksson T."/>
            <person name="Andere A."/>
            <person name="Kelstrup H."/>
            <person name="Emery V."/>
            <person name="Picard C."/>
        </authorList>
    </citation>
    <scope>NUCLEOTIDE SEQUENCE</scope>
    <source>
        <strain evidence="5">Stoneville</strain>
        <tissue evidence="5">Whole head</tissue>
    </source>
</reference>
<dbReference type="SMART" id="SM00020">
    <property type="entry name" value="Tryp_SPc"/>
    <property type="match status" value="1"/>
</dbReference>
<dbReference type="GO" id="GO:0006508">
    <property type="term" value="P:proteolysis"/>
    <property type="evidence" value="ECO:0007669"/>
    <property type="project" value="UniProtKB-KW"/>
</dbReference>
<dbReference type="InterPro" id="IPR043504">
    <property type="entry name" value="Peptidase_S1_PA_chymotrypsin"/>
</dbReference>
<dbReference type="InterPro" id="IPR033116">
    <property type="entry name" value="TRYPSIN_SER"/>
</dbReference>
<dbReference type="GO" id="GO:0004252">
    <property type="term" value="F:serine-type endopeptidase activity"/>
    <property type="evidence" value="ECO:0007669"/>
    <property type="project" value="InterPro"/>
</dbReference>
<dbReference type="Proteomes" id="UP000719412">
    <property type="component" value="Unassembled WGS sequence"/>
</dbReference>
<evidence type="ECO:0000259" key="4">
    <source>
        <dbReference type="PROSITE" id="PS50240"/>
    </source>
</evidence>
<dbReference type="EMBL" id="JABDTM020018383">
    <property type="protein sequence ID" value="KAH0818075.1"/>
    <property type="molecule type" value="Genomic_DNA"/>
</dbReference>
<organism evidence="5 6">
    <name type="scientific">Tenebrio molitor</name>
    <name type="common">Yellow mealworm beetle</name>
    <dbReference type="NCBI Taxonomy" id="7067"/>
    <lineage>
        <taxon>Eukaryota</taxon>
        <taxon>Metazoa</taxon>
        <taxon>Ecdysozoa</taxon>
        <taxon>Arthropoda</taxon>
        <taxon>Hexapoda</taxon>
        <taxon>Insecta</taxon>
        <taxon>Pterygota</taxon>
        <taxon>Neoptera</taxon>
        <taxon>Endopterygota</taxon>
        <taxon>Coleoptera</taxon>
        <taxon>Polyphaga</taxon>
        <taxon>Cucujiformia</taxon>
        <taxon>Tenebrionidae</taxon>
        <taxon>Tenebrio</taxon>
    </lineage>
</organism>
<dbReference type="FunFam" id="2.40.10.10:FF:000068">
    <property type="entry name" value="transmembrane protease serine 2"/>
    <property type="match status" value="1"/>
</dbReference>
<dbReference type="AlphaFoldDB" id="A0A8J6LE91"/>
<evidence type="ECO:0000256" key="3">
    <source>
        <dbReference type="SAM" id="SignalP"/>
    </source>
</evidence>
<evidence type="ECO:0000256" key="2">
    <source>
        <dbReference type="RuleBase" id="RU363034"/>
    </source>
</evidence>
<dbReference type="InterPro" id="IPR009003">
    <property type="entry name" value="Peptidase_S1_PA"/>
</dbReference>
<evidence type="ECO:0000313" key="6">
    <source>
        <dbReference type="Proteomes" id="UP000719412"/>
    </source>
</evidence>
<keyword evidence="6" id="KW-1185">Reference proteome</keyword>
<dbReference type="InterPro" id="IPR018114">
    <property type="entry name" value="TRYPSIN_HIS"/>
</dbReference>
<feature type="domain" description="Peptidase S1" evidence="4">
    <location>
        <begin position="39"/>
        <end position="270"/>
    </location>
</feature>